<name>A0AAF3ESK8_9BILA</name>
<organism evidence="2 3">
    <name type="scientific">Mesorhabditis belari</name>
    <dbReference type="NCBI Taxonomy" id="2138241"/>
    <lineage>
        <taxon>Eukaryota</taxon>
        <taxon>Metazoa</taxon>
        <taxon>Ecdysozoa</taxon>
        <taxon>Nematoda</taxon>
        <taxon>Chromadorea</taxon>
        <taxon>Rhabditida</taxon>
        <taxon>Rhabditina</taxon>
        <taxon>Rhabditomorpha</taxon>
        <taxon>Rhabditoidea</taxon>
        <taxon>Rhabditidae</taxon>
        <taxon>Mesorhabditinae</taxon>
        <taxon>Mesorhabditis</taxon>
    </lineage>
</organism>
<protein>
    <recommendedName>
        <fullName evidence="1">F-box domain-containing protein</fullName>
    </recommendedName>
</protein>
<dbReference type="AlphaFoldDB" id="A0AAF3ESK8"/>
<dbReference type="InterPro" id="IPR001810">
    <property type="entry name" value="F-box_dom"/>
</dbReference>
<evidence type="ECO:0000259" key="1">
    <source>
        <dbReference type="PROSITE" id="PS50181"/>
    </source>
</evidence>
<keyword evidence="2" id="KW-1185">Reference proteome</keyword>
<accession>A0AAF3ESK8</accession>
<dbReference type="Proteomes" id="UP000887575">
    <property type="component" value="Unassembled WGS sequence"/>
</dbReference>
<feature type="domain" description="F-box" evidence="1">
    <location>
        <begin position="1"/>
        <end position="48"/>
    </location>
</feature>
<reference evidence="3" key="1">
    <citation type="submission" date="2024-02" db="UniProtKB">
        <authorList>
            <consortium name="WormBaseParasite"/>
        </authorList>
    </citation>
    <scope>IDENTIFICATION</scope>
</reference>
<evidence type="ECO:0000313" key="3">
    <source>
        <dbReference type="WBParaSite" id="MBELARI_LOCUS17111"/>
    </source>
</evidence>
<sequence>MFHLFALPEEILLQICECLSPNELGEFRLSQRRINTFLTVNSHRLKRIQVDEILVEQGTLEGFCDHFFKITTISNGKNDYNLFLGDYDDEGNLKFKHKTSRKLCPLPDGCDYEEAKSYTMKRIFENYCTEELYISGLSPQLFTCLSDILCRIKTKRIHKLIIDLNGDRQPNEVAQFLANTCPKFFYLQTTDPSETKSFLKAEILKSINHIFVGPAKKSWRAYDENNFHYDFNDDDFTSLCEERTIYNPLTLYIFGYTNISGKTIIQQLRRLNNNSSGLSFDFHLEQPFDPEKYELSEKKFPDYLSKKNGEVVLGDDWTIRRALGEEENDRNRTHIRVDRDGRSILSGMGWASKDLRNGDKKYTGFATW</sequence>
<proteinExistence type="predicted"/>
<dbReference type="WBParaSite" id="MBELARI_LOCUS17111">
    <property type="protein sequence ID" value="MBELARI_LOCUS17111"/>
    <property type="gene ID" value="MBELARI_LOCUS17111"/>
</dbReference>
<dbReference type="PROSITE" id="PS50181">
    <property type="entry name" value="FBOX"/>
    <property type="match status" value="1"/>
</dbReference>
<evidence type="ECO:0000313" key="2">
    <source>
        <dbReference type="Proteomes" id="UP000887575"/>
    </source>
</evidence>